<evidence type="ECO:0000256" key="4">
    <source>
        <dbReference type="ARBA" id="ARBA00022793"/>
    </source>
</evidence>
<reference evidence="14 15" key="1">
    <citation type="journal article" date="2017" name="Genome Announc.">
        <title>Complete Genome Sequences of Two Acetylene-Fermenting Pelobacter acetylenicus Strains.</title>
        <authorList>
            <person name="Sutton J.M."/>
            <person name="Baesman S.M."/>
            <person name="Fierst J.L."/>
            <person name="Poret-Peterson A.T."/>
            <person name="Oremland R.S."/>
            <person name="Dunlap D.S."/>
            <person name="Akob D.M."/>
        </authorList>
    </citation>
    <scope>NUCLEOTIDE SEQUENCE [LARGE SCALE GENOMIC DNA]</scope>
    <source>
        <strain evidence="14 15">DSM 3247</strain>
    </source>
</reference>
<dbReference type="InterPro" id="IPR036291">
    <property type="entry name" value="NAD(P)-bd_dom_sf"/>
</dbReference>
<dbReference type="AlphaFoldDB" id="A0A1L3GJP6"/>
<dbReference type="PANTHER" id="PTHR43078">
    <property type="entry name" value="UDP-GLUCURONIC ACID DECARBOXYLASE-RELATED"/>
    <property type="match status" value="1"/>
</dbReference>
<evidence type="ECO:0000256" key="12">
    <source>
        <dbReference type="ARBA" id="ARBA00037859"/>
    </source>
</evidence>
<keyword evidence="9" id="KW-0472">Membrane</keyword>
<dbReference type="Proteomes" id="UP000182264">
    <property type="component" value="Chromosome"/>
</dbReference>
<evidence type="ECO:0000313" key="14">
    <source>
        <dbReference type="EMBL" id="APG26163.1"/>
    </source>
</evidence>
<sequence length="333" mass="36540">MKIRKGGEMARILVAGGAGFIGSHLVRRLLVQGHEVVCVDNLSTGFLSNLEDVLGFPQFHFVEADISEPLDVAFDAAFNLACPASPPHYQRLALETIEACTLGVRNLLSAALRQGAQLVHASTSEVYGDPEVHPQPEQYHGNVGTLTERACYDEGKRLAETLCYEYHKRGCSVRIARLFNTYGPFMHRDDGRVVSNFIVSALSGRPLTVYGDGSQTRSFCFVSDTVEALLRLMALPAVHLPVFNLGNPREMKVIDLARLVLHLTGSDAPIHFLPPAAADPGRRRPCIERARRALDWQPRVSLETGLQETIGYFREVLQVAGDGFEAASFVACP</sequence>
<dbReference type="GO" id="GO:0070403">
    <property type="term" value="F:NAD+ binding"/>
    <property type="evidence" value="ECO:0007669"/>
    <property type="project" value="InterPro"/>
</dbReference>
<evidence type="ECO:0000256" key="10">
    <source>
        <dbReference type="ARBA" id="ARBA00023180"/>
    </source>
</evidence>
<evidence type="ECO:0000256" key="6">
    <source>
        <dbReference type="ARBA" id="ARBA00022989"/>
    </source>
</evidence>
<evidence type="ECO:0000256" key="7">
    <source>
        <dbReference type="ARBA" id="ARBA00023027"/>
    </source>
</evidence>
<dbReference type="FunFam" id="3.40.50.720:FF:000065">
    <property type="entry name" value="UDP-glucuronic acid decarboxylase 1"/>
    <property type="match status" value="1"/>
</dbReference>
<evidence type="ECO:0000256" key="8">
    <source>
        <dbReference type="ARBA" id="ARBA00023034"/>
    </source>
</evidence>
<keyword evidence="5" id="KW-0735">Signal-anchor</keyword>
<organism evidence="14 15">
    <name type="scientific">Syntrophotalea acetylenica</name>
    <name type="common">Pelobacter acetylenicus</name>
    <dbReference type="NCBI Taxonomy" id="29542"/>
    <lineage>
        <taxon>Bacteria</taxon>
        <taxon>Pseudomonadati</taxon>
        <taxon>Thermodesulfobacteriota</taxon>
        <taxon>Desulfuromonadia</taxon>
        <taxon>Desulfuromonadales</taxon>
        <taxon>Syntrophotaleaceae</taxon>
        <taxon>Syntrophotalea</taxon>
    </lineage>
</organism>
<keyword evidence="8" id="KW-0333">Golgi apparatus</keyword>
<evidence type="ECO:0000256" key="3">
    <source>
        <dbReference type="ARBA" id="ARBA00022692"/>
    </source>
</evidence>
<dbReference type="GO" id="GO:0005737">
    <property type="term" value="C:cytoplasm"/>
    <property type="evidence" value="ECO:0007669"/>
    <property type="project" value="TreeGrafter"/>
</dbReference>
<dbReference type="EMBL" id="CP015518">
    <property type="protein sequence ID" value="APG26163.1"/>
    <property type="molecule type" value="Genomic_DNA"/>
</dbReference>
<dbReference type="SUPFAM" id="SSF51735">
    <property type="entry name" value="NAD(P)-binding Rossmann-fold domains"/>
    <property type="match status" value="1"/>
</dbReference>
<dbReference type="GO" id="GO:0048040">
    <property type="term" value="F:UDP-glucuronate decarboxylase activity"/>
    <property type="evidence" value="ECO:0007669"/>
    <property type="project" value="TreeGrafter"/>
</dbReference>
<name>A0A1L3GJP6_SYNAC</name>
<protein>
    <submittedName>
        <fullName evidence="14">NAD-dependent dehydratase</fullName>
    </submittedName>
</protein>
<comment type="subcellular location">
    <subcellularLocation>
        <location evidence="2">Golgi apparatus membrane</location>
        <topology evidence="2">Single-pass type II membrane protein</topology>
    </subcellularLocation>
    <subcellularLocation>
        <location evidence="12">Golgi apparatus</location>
        <location evidence="12">Golgi stack membrane</location>
    </subcellularLocation>
</comment>
<evidence type="ECO:0000256" key="2">
    <source>
        <dbReference type="ARBA" id="ARBA00004323"/>
    </source>
</evidence>
<keyword evidence="4" id="KW-0210">Decarboxylase</keyword>
<keyword evidence="3" id="KW-0812">Transmembrane</keyword>
<gene>
    <name evidence="14" type="ORF">A7E75_03875</name>
</gene>
<accession>A0A1L3GJP6</accession>
<dbReference type="Pfam" id="PF01370">
    <property type="entry name" value="Epimerase"/>
    <property type="match status" value="1"/>
</dbReference>
<evidence type="ECO:0000256" key="9">
    <source>
        <dbReference type="ARBA" id="ARBA00023136"/>
    </source>
</evidence>
<dbReference type="Gene3D" id="3.40.50.720">
    <property type="entry name" value="NAD(P)-binding Rossmann-like Domain"/>
    <property type="match status" value="1"/>
</dbReference>
<comment type="cofactor">
    <cofactor evidence="1">
        <name>NAD(+)</name>
        <dbReference type="ChEBI" id="CHEBI:57540"/>
    </cofactor>
</comment>
<dbReference type="InterPro" id="IPR044516">
    <property type="entry name" value="UXS-like"/>
</dbReference>
<dbReference type="STRING" id="29542.A6070_12505"/>
<evidence type="ECO:0000259" key="13">
    <source>
        <dbReference type="Pfam" id="PF01370"/>
    </source>
</evidence>
<dbReference type="KEGG" id="pace:A6070_12505"/>
<dbReference type="PANTHER" id="PTHR43078:SF6">
    <property type="entry name" value="UDP-GLUCURONIC ACID DECARBOXYLASE 1"/>
    <property type="match status" value="1"/>
</dbReference>
<dbReference type="InterPro" id="IPR001509">
    <property type="entry name" value="Epimerase_deHydtase"/>
</dbReference>
<proteinExistence type="predicted"/>
<keyword evidence="6" id="KW-1133">Transmembrane helix</keyword>
<evidence type="ECO:0000256" key="11">
    <source>
        <dbReference type="ARBA" id="ARBA00023239"/>
    </source>
</evidence>
<keyword evidence="10" id="KW-0325">Glycoprotein</keyword>
<keyword evidence="15" id="KW-1185">Reference proteome</keyword>
<dbReference type="CDD" id="cd05230">
    <property type="entry name" value="UGD_SDR_e"/>
    <property type="match status" value="1"/>
</dbReference>
<evidence type="ECO:0000256" key="1">
    <source>
        <dbReference type="ARBA" id="ARBA00001911"/>
    </source>
</evidence>
<evidence type="ECO:0000256" key="5">
    <source>
        <dbReference type="ARBA" id="ARBA00022968"/>
    </source>
</evidence>
<feature type="domain" description="NAD-dependent epimerase/dehydratase" evidence="13">
    <location>
        <begin position="12"/>
        <end position="246"/>
    </location>
</feature>
<keyword evidence="11" id="KW-0456">Lyase</keyword>
<dbReference type="RefSeq" id="WP_072287999.1">
    <property type="nucleotide sequence ID" value="NZ_CP015455.1"/>
</dbReference>
<evidence type="ECO:0000313" key="15">
    <source>
        <dbReference type="Proteomes" id="UP000182264"/>
    </source>
</evidence>
<keyword evidence="7" id="KW-0520">NAD</keyword>
<dbReference type="GO" id="GO:0042732">
    <property type="term" value="P:D-xylose metabolic process"/>
    <property type="evidence" value="ECO:0007669"/>
    <property type="project" value="InterPro"/>
</dbReference>